<dbReference type="Gene3D" id="3.30.70.100">
    <property type="match status" value="1"/>
</dbReference>
<evidence type="ECO:0000313" key="6">
    <source>
        <dbReference type="EMBL" id="NMO76866.1"/>
    </source>
</evidence>
<dbReference type="GO" id="GO:0005737">
    <property type="term" value="C:cytoplasm"/>
    <property type="evidence" value="ECO:0007669"/>
    <property type="project" value="InterPro"/>
</dbReference>
<evidence type="ECO:0000256" key="3">
    <source>
        <dbReference type="ARBA" id="ARBA00023277"/>
    </source>
</evidence>
<evidence type="ECO:0000256" key="5">
    <source>
        <dbReference type="NCBIfam" id="TIGR02625"/>
    </source>
</evidence>
<name>A0A7Y0K6V0_9BACI</name>
<dbReference type="Pfam" id="PF05336">
    <property type="entry name" value="rhaM"/>
    <property type="match status" value="1"/>
</dbReference>
<evidence type="ECO:0000313" key="7">
    <source>
        <dbReference type="Proteomes" id="UP000588491"/>
    </source>
</evidence>
<organism evidence="6 7">
    <name type="scientific">Niallia alba</name>
    <dbReference type="NCBI Taxonomy" id="2729105"/>
    <lineage>
        <taxon>Bacteria</taxon>
        <taxon>Bacillati</taxon>
        <taxon>Bacillota</taxon>
        <taxon>Bacilli</taxon>
        <taxon>Bacillales</taxon>
        <taxon>Bacillaceae</taxon>
        <taxon>Niallia</taxon>
    </lineage>
</organism>
<dbReference type="SUPFAM" id="SSF54909">
    <property type="entry name" value="Dimeric alpha+beta barrel"/>
    <property type="match status" value="1"/>
</dbReference>
<proteinExistence type="inferred from homology"/>
<gene>
    <name evidence="6" type="primary">rhaM</name>
    <name evidence="6" type="ORF">HHU08_07660</name>
</gene>
<keyword evidence="7" id="KW-1185">Reference proteome</keyword>
<dbReference type="GO" id="GO:0062192">
    <property type="term" value="F:L-rhamnose mutarotase activity"/>
    <property type="evidence" value="ECO:0007669"/>
    <property type="project" value="UniProtKB-UniRule"/>
</dbReference>
<dbReference type="NCBIfam" id="TIGR02625">
    <property type="entry name" value="YiiL_rotase"/>
    <property type="match status" value="1"/>
</dbReference>
<dbReference type="GO" id="GO:0019301">
    <property type="term" value="P:rhamnose catabolic process"/>
    <property type="evidence" value="ECO:0007669"/>
    <property type="project" value="UniProtKB-UniRule"/>
</dbReference>
<evidence type="ECO:0000256" key="1">
    <source>
        <dbReference type="ARBA" id="ARBA00022490"/>
    </source>
</evidence>
<dbReference type="PANTHER" id="PTHR34389:SF2">
    <property type="entry name" value="L-RHAMNOSE MUTAROTASE"/>
    <property type="match status" value="1"/>
</dbReference>
<sequence length="107" mass="12997">MKNRTRLASIMQVYKDQFEEYEKRHNELWPEMEETLKAHGVHHYSIFLEEESGQLFAYLEVDDVETWDKVSKTEICKKWWDYMEPLMETNPDNSPVSKQLKSVFYLE</sequence>
<keyword evidence="2 6" id="KW-0413">Isomerase</keyword>
<keyword evidence="3" id="KW-0119">Carbohydrate metabolism</keyword>
<keyword evidence="1" id="KW-0963">Cytoplasm</keyword>
<dbReference type="EC" id="5.1.3.32" evidence="5"/>
<dbReference type="InterPro" id="IPR011008">
    <property type="entry name" value="Dimeric_a/b-barrel"/>
</dbReference>
<keyword evidence="4" id="KW-0684">Rhamnose metabolism</keyword>
<evidence type="ECO:0000256" key="4">
    <source>
        <dbReference type="ARBA" id="ARBA00023308"/>
    </source>
</evidence>
<dbReference type="InterPro" id="IPR013448">
    <property type="entry name" value="L-rhamnose_mutarotase"/>
</dbReference>
<dbReference type="InterPro" id="IPR008000">
    <property type="entry name" value="Rham/fucose_mutarotase"/>
</dbReference>
<reference evidence="6 7" key="1">
    <citation type="submission" date="2020-04" db="EMBL/GenBank/DDBJ databases">
        <title>Bacillus sp. UniB3 isolated from commercial digestive syrup.</title>
        <authorList>
            <person name="Thorat V."/>
            <person name="Kirdat K."/>
            <person name="Tiwarekar B."/>
            <person name="Yadav A."/>
        </authorList>
    </citation>
    <scope>NUCLEOTIDE SEQUENCE [LARGE SCALE GENOMIC DNA]</scope>
    <source>
        <strain evidence="6 7">UniB3</strain>
    </source>
</reference>
<protein>
    <recommendedName>
        <fullName evidence="5">L-rhamnose mutarotase</fullName>
        <ecNumber evidence="5">5.1.3.32</ecNumber>
    </recommendedName>
</protein>
<comment type="caution">
    <text evidence="6">The sequence shown here is derived from an EMBL/GenBank/DDBJ whole genome shotgun (WGS) entry which is preliminary data.</text>
</comment>
<dbReference type="RefSeq" id="WP_016204520.1">
    <property type="nucleotide sequence ID" value="NZ_JABBPK010000001.1"/>
</dbReference>
<dbReference type="PANTHER" id="PTHR34389">
    <property type="entry name" value="L-RHAMNOSE MUTAROTASE"/>
    <property type="match status" value="1"/>
</dbReference>
<accession>A0A7Y0K6V0</accession>
<dbReference type="AlphaFoldDB" id="A0A7Y0K6V0"/>
<dbReference type="EMBL" id="JABBPK010000001">
    <property type="protein sequence ID" value="NMO76866.1"/>
    <property type="molecule type" value="Genomic_DNA"/>
</dbReference>
<dbReference type="Proteomes" id="UP000588491">
    <property type="component" value="Unassembled WGS sequence"/>
</dbReference>
<evidence type="ECO:0000256" key="2">
    <source>
        <dbReference type="ARBA" id="ARBA00023235"/>
    </source>
</evidence>
<dbReference type="HAMAP" id="MF_01663">
    <property type="entry name" value="L_rham_rotase"/>
    <property type="match status" value="1"/>
</dbReference>